<comment type="caution">
    <text evidence="2">The sequence shown here is derived from an EMBL/GenBank/DDBJ whole genome shotgun (WGS) entry which is preliminary data.</text>
</comment>
<evidence type="ECO:0000313" key="2">
    <source>
        <dbReference type="EMBL" id="KNZ64493.1"/>
    </source>
</evidence>
<evidence type="ECO:0000256" key="1">
    <source>
        <dbReference type="SAM" id="MobiDB-lite"/>
    </source>
</evidence>
<dbReference type="EMBL" id="LAVV01000255">
    <property type="protein sequence ID" value="KNZ64493.1"/>
    <property type="molecule type" value="Genomic_DNA"/>
</dbReference>
<proteinExistence type="predicted"/>
<feature type="region of interest" description="Disordered" evidence="1">
    <location>
        <begin position="1"/>
        <end position="28"/>
    </location>
</feature>
<evidence type="ECO:0000313" key="3">
    <source>
        <dbReference type="Proteomes" id="UP000037035"/>
    </source>
</evidence>
<gene>
    <name evidence="2" type="ORF">VP01_1022g9</name>
</gene>
<protein>
    <submittedName>
        <fullName evidence="2">Uncharacterized protein</fullName>
    </submittedName>
</protein>
<sequence length="402" mass="45851">MHGLKSKTSNPARPTQINSGSALKKVTPKKPNQVLMAELPHNLNRTKPKSRFSGFYGKNIRSLLPQFYDEEQIQNVADNSSLPEMVPSTKIETFKQLGVGHKNIGQGIVHVEETFVQDSHSCLAQMGLMICFLDCSNQHILTTIKLLHQCYNHYVHHHMLECYTMEAKESGNSMPRRIKRPFRNLLWDARSKFAVNQYFQMQYQKIISVIHSHRNDEYSTKHPKYVIKTLPFLSETANNVFRCLDKVMTLQKKNLLNCLKLTCRNSQKASAATPTFLQHHCEYCTVTVNTAQSLHCEYCTVTVNTAQSLVGVGMSARLEHAACQLLVRKQEEQPTSPSPPTKPIMTLLPLAPKNLPLDFYNPEWFNDLQPNVIELVANTNSVAFLHKSFKFFQGTRDHAPRN</sequence>
<dbReference type="VEuPathDB" id="FungiDB:VP01_1022g9"/>
<dbReference type="Proteomes" id="UP000037035">
    <property type="component" value="Unassembled WGS sequence"/>
</dbReference>
<organism evidence="2 3">
    <name type="scientific">Puccinia sorghi</name>
    <dbReference type="NCBI Taxonomy" id="27349"/>
    <lineage>
        <taxon>Eukaryota</taxon>
        <taxon>Fungi</taxon>
        <taxon>Dikarya</taxon>
        <taxon>Basidiomycota</taxon>
        <taxon>Pucciniomycotina</taxon>
        <taxon>Pucciniomycetes</taxon>
        <taxon>Pucciniales</taxon>
        <taxon>Pucciniaceae</taxon>
        <taxon>Puccinia</taxon>
    </lineage>
</organism>
<reference evidence="2 3" key="1">
    <citation type="submission" date="2015-08" db="EMBL/GenBank/DDBJ databases">
        <title>Next Generation Sequencing and Analysis of the Genome of Puccinia sorghi L Schw, the Causal Agent of Maize Common Rust.</title>
        <authorList>
            <person name="Rochi L."/>
            <person name="Burguener G."/>
            <person name="Darino M."/>
            <person name="Turjanski A."/>
            <person name="Kreff E."/>
            <person name="Dieguez M.J."/>
            <person name="Sacco F."/>
        </authorList>
    </citation>
    <scope>NUCLEOTIDE SEQUENCE [LARGE SCALE GENOMIC DNA]</scope>
    <source>
        <strain evidence="2 3">RO10H11247</strain>
    </source>
</reference>
<dbReference type="AlphaFoldDB" id="A0A0L6VUQ8"/>
<accession>A0A0L6VUQ8</accession>
<name>A0A0L6VUQ8_9BASI</name>
<dbReference type="OrthoDB" id="3045408at2759"/>
<feature type="compositionally biased region" description="Polar residues" evidence="1">
    <location>
        <begin position="1"/>
        <end position="21"/>
    </location>
</feature>
<keyword evidence="3" id="KW-1185">Reference proteome</keyword>